<dbReference type="PANTHER" id="PTHR34846:SF7">
    <property type="entry name" value="BLL7811 PROTEIN"/>
    <property type="match status" value="1"/>
</dbReference>
<feature type="domain" description="Carboxymuconolactone decarboxylase-like" evidence="1">
    <location>
        <begin position="20"/>
        <end position="101"/>
    </location>
</feature>
<proteinExistence type="predicted"/>
<evidence type="ECO:0000313" key="3">
    <source>
        <dbReference type="Proteomes" id="UP001629953"/>
    </source>
</evidence>
<accession>A0ABW9GAV6</accession>
<comment type="caution">
    <text evidence="2">The sequence shown here is derived from an EMBL/GenBank/DDBJ whole genome shotgun (WGS) entry which is preliminary data.</text>
</comment>
<gene>
    <name evidence="2" type="ORF">ABUE30_17705</name>
</gene>
<dbReference type="RefSeq" id="WP_408625170.1">
    <property type="nucleotide sequence ID" value="NZ_JBEQCT010000012.1"/>
</dbReference>
<dbReference type="InterPro" id="IPR004675">
    <property type="entry name" value="AhpD_core"/>
</dbReference>
<keyword evidence="3" id="KW-1185">Reference proteome</keyword>
<dbReference type="EMBL" id="JBEQCT010000012">
    <property type="protein sequence ID" value="MFM2486870.1"/>
    <property type="molecule type" value="Genomic_DNA"/>
</dbReference>
<dbReference type="InterPro" id="IPR029032">
    <property type="entry name" value="AhpD-like"/>
</dbReference>
<evidence type="ECO:0000313" key="2">
    <source>
        <dbReference type="EMBL" id="MFM2486870.1"/>
    </source>
</evidence>
<name>A0ABW9GAV6_9GAMM</name>
<dbReference type="PANTHER" id="PTHR34846">
    <property type="entry name" value="4-CARBOXYMUCONOLACTONE DECARBOXYLASE FAMILY PROTEIN (AFU_ORTHOLOGUE AFUA_6G11590)"/>
    <property type="match status" value="1"/>
</dbReference>
<dbReference type="InterPro" id="IPR003779">
    <property type="entry name" value="CMD-like"/>
</dbReference>
<protein>
    <submittedName>
        <fullName evidence="2">Carboxymuconolactone decarboxylase family protein</fullName>
    </submittedName>
</protein>
<evidence type="ECO:0000259" key="1">
    <source>
        <dbReference type="Pfam" id="PF02627"/>
    </source>
</evidence>
<dbReference type="Proteomes" id="UP001629953">
    <property type="component" value="Unassembled WGS sequence"/>
</dbReference>
<reference evidence="2 3" key="1">
    <citation type="journal article" date="2013" name="Int. J. Syst. Evol. Microbiol.">
        <title>Celerinatantimonas yamalensis sp. nov., a cold-adapted diazotrophic bacterium from a cold permafrost brine.</title>
        <authorList>
            <person name="Shcherbakova V."/>
            <person name="Chuvilskaya N."/>
            <person name="Rivkina E."/>
            <person name="Demidov N."/>
            <person name="Uchaeva V."/>
            <person name="Suetin S."/>
            <person name="Suzina N."/>
            <person name="Gilichinsky D."/>
        </authorList>
    </citation>
    <scope>NUCLEOTIDE SEQUENCE [LARGE SCALE GENOMIC DNA]</scope>
    <source>
        <strain evidence="2 3">C7</strain>
    </source>
</reference>
<organism evidence="2 3">
    <name type="scientific">Celerinatantimonas yamalensis</name>
    <dbReference type="NCBI Taxonomy" id="559956"/>
    <lineage>
        <taxon>Bacteria</taxon>
        <taxon>Pseudomonadati</taxon>
        <taxon>Pseudomonadota</taxon>
        <taxon>Gammaproteobacteria</taxon>
        <taxon>Celerinatantimonadaceae</taxon>
        <taxon>Celerinatantimonas</taxon>
    </lineage>
</organism>
<dbReference type="NCBIfam" id="TIGR00778">
    <property type="entry name" value="ahpD_dom"/>
    <property type="match status" value="1"/>
</dbReference>
<dbReference type="Pfam" id="PF02627">
    <property type="entry name" value="CMD"/>
    <property type="match status" value="1"/>
</dbReference>
<dbReference type="SUPFAM" id="SSF69118">
    <property type="entry name" value="AhpD-like"/>
    <property type="match status" value="1"/>
</dbReference>
<sequence length="166" mass="18157">MTSSDKSARIDYASYKRLAPAVVAALTALGQAIDDSGLEKSLTELLKIRVSQINGCAFCLQLHLNMVQKLALPIAKINLLSVWHDVDCYSVRERVALEWAETLTMMAQQSVDSACFDKLTQQFSIAEIGYLTAAIANINAWNRIAGGLKFTPMIPAAQLIAVERQA</sequence>
<dbReference type="Gene3D" id="1.20.1290.10">
    <property type="entry name" value="AhpD-like"/>
    <property type="match status" value="1"/>
</dbReference>